<gene>
    <name evidence="2" type="ORF">CXB51_023961</name>
</gene>
<dbReference type="AlphaFoldDB" id="A0A8J5YJC5"/>
<keyword evidence="3" id="KW-1185">Reference proteome</keyword>
<feature type="compositionally biased region" description="Acidic residues" evidence="1">
    <location>
        <begin position="122"/>
        <end position="131"/>
    </location>
</feature>
<evidence type="ECO:0000313" key="2">
    <source>
        <dbReference type="EMBL" id="KAG8482847.1"/>
    </source>
</evidence>
<reference evidence="2 3" key="1">
    <citation type="journal article" date="2021" name="bioRxiv">
        <title>The Gossypium anomalum genome as a resource for cotton improvement and evolutionary analysis of hybrid incompatibility.</title>
        <authorList>
            <person name="Grover C.E."/>
            <person name="Yuan D."/>
            <person name="Arick M.A."/>
            <person name="Miller E.R."/>
            <person name="Hu G."/>
            <person name="Peterson D.G."/>
            <person name="Wendel J.F."/>
            <person name="Udall J.A."/>
        </authorList>
    </citation>
    <scope>NUCLEOTIDE SEQUENCE [LARGE SCALE GENOMIC DNA]</scope>
    <source>
        <strain evidence="2">JFW-Udall</strain>
        <tissue evidence="2">Leaf</tissue>
    </source>
</reference>
<proteinExistence type="predicted"/>
<dbReference type="OrthoDB" id="1000804at2759"/>
<sequence length="167" mass="19495">MLMKIFLRLKEYWIIVENGVPAAAEGRALTEVKKKQVEDQKLKDLKANNYLVQALDHSFLETILNKDTSKSIWKSMKHKFQGATRVKHAHLQAMRKELEILKMKTEWGDQENAVTEINKTEEEGESEVDDNIENHSSDISTKDDTFSTDEKRNKTPPAWMRNYETRE</sequence>
<protein>
    <recommendedName>
        <fullName evidence="4">Retrovirus-related Pol polyprotein from transposon TNT 1-94</fullName>
    </recommendedName>
</protein>
<evidence type="ECO:0008006" key="4">
    <source>
        <dbReference type="Google" id="ProtNLM"/>
    </source>
</evidence>
<organism evidence="2 3">
    <name type="scientific">Gossypium anomalum</name>
    <dbReference type="NCBI Taxonomy" id="47600"/>
    <lineage>
        <taxon>Eukaryota</taxon>
        <taxon>Viridiplantae</taxon>
        <taxon>Streptophyta</taxon>
        <taxon>Embryophyta</taxon>
        <taxon>Tracheophyta</taxon>
        <taxon>Spermatophyta</taxon>
        <taxon>Magnoliopsida</taxon>
        <taxon>eudicotyledons</taxon>
        <taxon>Gunneridae</taxon>
        <taxon>Pentapetalae</taxon>
        <taxon>rosids</taxon>
        <taxon>malvids</taxon>
        <taxon>Malvales</taxon>
        <taxon>Malvaceae</taxon>
        <taxon>Malvoideae</taxon>
        <taxon>Gossypium</taxon>
    </lineage>
</organism>
<comment type="caution">
    <text evidence="2">The sequence shown here is derived from an EMBL/GenBank/DDBJ whole genome shotgun (WGS) entry which is preliminary data.</text>
</comment>
<dbReference type="EMBL" id="JAHUZN010000009">
    <property type="protein sequence ID" value="KAG8482847.1"/>
    <property type="molecule type" value="Genomic_DNA"/>
</dbReference>
<feature type="region of interest" description="Disordered" evidence="1">
    <location>
        <begin position="118"/>
        <end position="167"/>
    </location>
</feature>
<dbReference type="Proteomes" id="UP000701853">
    <property type="component" value="Chromosome 9"/>
</dbReference>
<dbReference type="PANTHER" id="PTHR35317">
    <property type="entry name" value="OS04G0629600 PROTEIN"/>
    <property type="match status" value="1"/>
</dbReference>
<dbReference type="Pfam" id="PF14223">
    <property type="entry name" value="Retrotran_gag_2"/>
    <property type="match status" value="1"/>
</dbReference>
<feature type="compositionally biased region" description="Basic and acidic residues" evidence="1">
    <location>
        <begin position="132"/>
        <end position="153"/>
    </location>
</feature>
<evidence type="ECO:0000313" key="3">
    <source>
        <dbReference type="Proteomes" id="UP000701853"/>
    </source>
</evidence>
<name>A0A8J5YJC5_9ROSI</name>
<accession>A0A8J5YJC5</accession>
<dbReference type="PANTHER" id="PTHR35317:SF27">
    <property type="entry name" value="RETROVIRUS-RELATED POL POLYPROTEIN FROM TRANSPOSON TNT 1-94"/>
    <property type="match status" value="1"/>
</dbReference>
<evidence type="ECO:0000256" key="1">
    <source>
        <dbReference type="SAM" id="MobiDB-lite"/>
    </source>
</evidence>